<name>A0A8R2F8A3_ACYPI</name>
<dbReference type="GO" id="GO:0016887">
    <property type="term" value="F:ATP hydrolysis activity"/>
    <property type="evidence" value="ECO:0007669"/>
    <property type="project" value="InterPro"/>
</dbReference>
<protein>
    <recommendedName>
        <fullName evidence="6">HMG box domain-containing protein</fullName>
    </recommendedName>
</protein>
<keyword evidence="2" id="KW-0227">DNA damage</keyword>
<dbReference type="NCBIfam" id="TIGR00585">
    <property type="entry name" value="mutl"/>
    <property type="match status" value="1"/>
</dbReference>
<feature type="region of interest" description="Disordered" evidence="4">
    <location>
        <begin position="662"/>
        <end position="691"/>
    </location>
</feature>
<dbReference type="InterPro" id="IPR036910">
    <property type="entry name" value="HMG_box_dom_sf"/>
</dbReference>
<evidence type="ECO:0000256" key="4">
    <source>
        <dbReference type="SAM" id="MobiDB-lite"/>
    </source>
</evidence>
<reference evidence="8" key="1">
    <citation type="submission" date="2010-06" db="EMBL/GenBank/DDBJ databases">
        <authorList>
            <person name="Jiang H."/>
            <person name="Abraham K."/>
            <person name="Ali S."/>
            <person name="Alsbrooks S.L."/>
            <person name="Anim B.N."/>
            <person name="Anosike U.S."/>
            <person name="Attaway T."/>
            <person name="Bandaranaike D.P."/>
            <person name="Battles P.K."/>
            <person name="Bell S.N."/>
            <person name="Bell A.V."/>
            <person name="Beltran B."/>
            <person name="Bickham C."/>
            <person name="Bustamante Y."/>
            <person name="Caleb T."/>
            <person name="Canada A."/>
            <person name="Cardenas V."/>
            <person name="Carter K."/>
            <person name="Chacko J."/>
            <person name="Chandrabose M.N."/>
            <person name="Chavez D."/>
            <person name="Chavez A."/>
            <person name="Chen L."/>
            <person name="Chu H.-S."/>
            <person name="Claassen K.J."/>
            <person name="Cockrell R."/>
            <person name="Collins M."/>
            <person name="Cooper J.A."/>
            <person name="Cree A."/>
            <person name="Curry S.M."/>
            <person name="Da Y."/>
            <person name="Dao M.D."/>
            <person name="Das B."/>
            <person name="Davila M.-L."/>
            <person name="Davy-Carroll L."/>
            <person name="Denson S."/>
            <person name="Dinh H."/>
            <person name="Ebong V.E."/>
            <person name="Edwards J.R."/>
            <person name="Egan A."/>
            <person name="El-Daye J."/>
            <person name="Escobedo L."/>
            <person name="Fernandez S."/>
            <person name="Fernando P.R."/>
            <person name="Flagg N."/>
            <person name="Forbes L.D."/>
            <person name="Fowler R.G."/>
            <person name="Fu Q."/>
            <person name="Gabisi R.A."/>
            <person name="Ganer J."/>
            <person name="Garbino Pronczuk A."/>
            <person name="Garcia R.M."/>
            <person name="Garner T."/>
            <person name="Garrett T.E."/>
            <person name="Gonzalez D.A."/>
            <person name="Hamid H."/>
            <person name="Hawkins E.S."/>
            <person name="Hirani K."/>
            <person name="Hogues M.E."/>
            <person name="Hollins B."/>
            <person name="Hsiao C.-H."/>
            <person name="Jabil R."/>
            <person name="James M.L."/>
            <person name="Jhangiani S.N."/>
            <person name="Johnson B."/>
            <person name="Johnson Q."/>
            <person name="Joshi V."/>
            <person name="Kalu J.B."/>
            <person name="Kam C."/>
            <person name="Kashfia A."/>
            <person name="Keebler J."/>
            <person name="Kisamo H."/>
            <person name="Kovar C.L."/>
            <person name="Lago L.A."/>
            <person name="Lai C.-Y."/>
            <person name="Laidlaw J."/>
            <person name="Lara F."/>
            <person name="Le T.-K."/>
            <person name="Lee S.L."/>
            <person name="Legall F.H."/>
            <person name="Lemon S.J."/>
            <person name="Lewis L.R."/>
            <person name="Li B."/>
            <person name="Liu Y."/>
            <person name="Liu Y.-S."/>
            <person name="Lopez J."/>
            <person name="Lozado R.J."/>
            <person name="Lu J."/>
            <person name="Madu R.C."/>
            <person name="Maheshwari M."/>
            <person name="Maheshwari R."/>
            <person name="Malloy K."/>
            <person name="Martinez E."/>
            <person name="Mathew T."/>
            <person name="Mercado I.C."/>
            <person name="Mercado C."/>
            <person name="Meyer B."/>
            <person name="Montgomery K."/>
            <person name="Morgan M.B."/>
            <person name="Munidasa M."/>
            <person name="Nazareth L.V."/>
            <person name="Nelson J."/>
            <person name="Ng B.M."/>
            <person name="Nguyen N.B."/>
            <person name="Nguyen P.Q."/>
            <person name="Nguyen T."/>
            <person name="Obregon M."/>
            <person name="Okwuonu G.O."/>
            <person name="Onwere C.G."/>
            <person name="Orozco G."/>
            <person name="Parra A."/>
            <person name="Patel S."/>
            <person name="Patil S."/>
            <person name="Perez A."/>
            <person name="Perez Y."/>
            <person name="Pham C."/>
            <person name="Primus E.L."/>
            <person name="Pu L.-L."/>
            <person name="Puazo M."/>
            <person name="Qin X."/>
            <person name="Quiroz J.B."/>
            <person name="Reese J."/>
            <person name="Richards S."/>
            <person name="Rives C.M."/>
            <person name="Robberts R."/>
            <person name="Ruiz S.J."/>
            <person name="Ruiz M.J."/>
            <person name="Santibanez J."/>
            <person name="Schneider B.W."/>
            <person name="Sisson I."/>
            <person name="Smith M."/>
            <person name="Sodergren E."/>
            <person name="Song X.-Z."/>
            <person name="Song B.B."/>
            <person name="Summersgill H."/>
            <person name="Thelus R."/>
            <person name="Thornton R.D."/>
            <person name="Trejos Z.Y."/>
            <person name="Usmani K."/>
            <person name="Vattathil S."/>
            <person name="Villasana D."/>
            <person name="Walker D.L."/>
            <person name="Wang S."/>
            <person name="Wang K."/>
            <person name="White C.S."/>
            <person name="Williams A.C."/>
            <person name="Williamson J."/>
            <person name="Wilson K."/>
            <person name="Woghiren I.O."/>
            <person name="Woodworth J.R."/>
            <person name="Worley K.C."/>
            <person name="Wright R.A."/>
            <person name="Wu W."/>
            <person name="Young L."/>
            <person name="Zhang L."/>
            <person name="Zhang J."/>
            <person name="Zhu Y."/>
            <person name="Muzny D.M."/>
            <person name="Weinstock G."/>
            <person name="Gibbs R.A."/>
        </authorList>
    </citation>
    <scope>NUCLEOTIDE SEQUENCE [LARGE SCALE GENOMIC DNA]</scope>
    <source>
        <strain evidence="8">LSR1</strain>
    </source>
</reference>
<dbReference type="InterPro" id="IPR020568">
    <property type="entry name" value="Ribosomal_Su5_D2-typ_SF"/>
</dbReference>
<dbReference type="Pfam" id="PF13589">
    <property type="entry name" value="HATPase_c_3"/>
    <property type="match status" value="1"/>
</dbReference>
<dbReference type="Gene3D" id="3.30.230.10">
    <property type="match status" value="1"/>
</dbReference>
<dbReference type="CDD" id="cd16926">
    <property type="entry name" value="HATPase_MutL-MLH-PMS-like"/>
    <property type="match status" value="1"/>
</dbReference>
<dbReference type="GeneID" id="103309202"/>
<dbReference type="GO" id="GO:0030983">
    <property type="term" value="F:mismatched DNA binding"/>
    <property type="evidence" value="ECO:0007669"/>
    <property type="project" value="InterPro"/>
</dbReference>
<keyword evidence="8" id="KW-1185">Reference proteome</keyword>
<dbReference type="SMART" id="SM00398">
    <property type="entry name" value="HMG"/>
    <property type="match status" value="1"/>
</dbReference>
<comment type="similarity">
    <text evidence="1">Belongs to the DNA mismatch repair MutL/HexB family.</text>
</comment>
<dbReference type="SUPFAM" id="SSF47095">
    <property type="entry name" value="HMG-box"/>
    <property type="match status" value="1"/>
</dbReference>
<dbReference type="PANTHER" id="PTHR10073">
    <property type="entry name" value="DNA MISMATCH REPAIR PROTEIN MLH, PMS, MUTL"/>
    <property type="match status" value="1"/>
</dbReference>
<dbReference type="InterPro" id="IPR014762">
    <property type="entry name" value="DNA_mismatch_repair_CS"/>
</dbReference>
<keyword evidence="5" id="KW-0472">Membrane</keyword>
<dbReference type="InterPro" id="IPR036890">
    <property type="entry name" value="HATPase_C_sf"/>
</dbReference>
<dbReference type="GO" id="GO:0140664">
    <property type="term" value="F:ATP-dependent DNA damage sensor activity"/>
    <property type="evidence" value="ECO:0007669"/>
    <property type="project" value="InterPro"/>
</dbReference>
<evidence type="ECO:0000259" key="6">
    <source>
        <dbReference type="PROSITE" id="PS50118"/>
    </source>
</evidence>
<feature type="transmembrane region" description="Helical" evidence="5">
    <location>
        <begin position="12"/>
        <end position="35"/>
    </location>
</feature>
<keyword evidence="5" id="KW-0812">Transmembrane</keyword>
<dbReference type="InterPro" id="IPR038973">
    <property type="entry name" value="MutL/Mlh/Pms-like"/>
</dbReference>
<keyword evidence="3" id="KW-0238">DNA-binding</keyword>
<dbReference type="GO" id="GO:0005524">
    <property type="term" value="F:ATP binding"/>
    <property type="evidence" value="ECO:0007669"/>
    <property type="project" value="InterPro"/>
</dbReference>
<accession>A0A8R2F8A3</accession>
<dbReference type="Pfam" id="PF01119">
    <property type="entry name" value="DNA_mis_repair"/>
    <property type="match status" value="1"/>
</dbReference>
<dbReference type="PROSITE" id="PS00058">
    <property type="entry name" value="DNA_MISMATCH_REPAIR_1"/>
    <property type="match status" value="1"/>
</dbReference>
<feature type="domain" description="HMG box" evidence="6">
    <location>
        <begin position="704"/>
        <end position="772"/>
    </location>
</feature>
<dbReference type="FunFam" id="3.30.565.10:FF:000017">
    <property type="entry name" value="PMS1 homolog 1, mismatch repair system component"/>
    <property type="match status" value="1"/>
</dbReference>
<evidence type="ECO:0000256" key="5">
    <source>
        <dbReference type="SAM" id="Phobius"/>
    </source>
</evidence>
<dbReference type="InterPro" id="IPR002099">
    <property type="entry name" value="MutL/Mlh/PMS"/>
</dbReference>
<dbReference type="Proteomes" id="UP000007819">
    <property type="component" value="Chromosome A1"/>
</dbReference>
<evidence type="ECO:0000313" key="8">
    <source>
        <dbReference type="Proteomes" id="UP000007819"/>
    </source>
</evidence>
<dbReference type="OrthoDB" id="10254304at2759"/>
<dbReference type="InterPro" id="IPR014721">
    <property type="entry name" value="Ribsml_uS5_D2-typ_fold_subgr"/>
</dbReference>
<proteinExistence type="inferred from homology"/>
<dbReference type="Pfam" id="PF00505">
    <property type="entry name" value="HMG_box"/>
    <property type="match status" value="1"/>
</dbReference>
<dbReference type="CDD" id="cd00084">
    <property type="entry name" value="HMG-box_SF"/>
    <property type="match status" value="1"/>
</dbReference>
<dbReference type="SUPFAM" id="SSF54211">
    <property type="entry name" value="Ribosomal protein S5 domain 2-like"/>
    <property type="match status" value="1"/>
</dbReference>
<keyword evidence="3" id="KW-0539">Nucleus</keyword>
<reference evidence="7" key="2">
    <citation type="submission" date="2022-06" db="UniProtKB">
        <authorList>
            <consortium name="EnsemblMetazoa"/>
        </authorList>
    </citation>
    <scope>IDENTIFICATION</scope>
</reference>
<dbReference type="Gene3D" id="3.30.565.10">
    <property type="entry name" value="Histidine kinase-like ATPase, C-terminal domain"/>
    <property type="match status" value="1"/>
</dbReference>
<dbReference type="Gene3D" id="1.10.30.10">
    <property type="entry name" value="High mobility group box domain"/>
    <property type="match status" value="1"/>
</dbReference>
<dbReference type="KEGG" id="api:103309202"/>
<dbReference type="GO" id="GO:0032389">
    <property type="term" value="C:MutLalpha complex"/>
    <property type="evidence" value="ECO:0007669"/>
    <property type="project" value="TreeGrafter"/>
</dbReference>
<dbReference type="RefSeq" id="XP_008182281.2">
    <property type="nucleotide sequence ID" value="XM_008184059.2"/>
</dbReference>
<organism evidence="7 8">
    <name type="scientific">Acyrthosiphon pisum</name>
    <name type="common">Pea aphid</name>
    <dbReference type="NCBI Taxonomy" id="7029"/>
    <lineage>
        <taxon>Eukaryota</taxon>
        <taxon>Metazoa</taxon>
        <taxon>Ecdysozoa</taxon>
        <taxon>Arthropoda</taxon>
        <taxon>Hexapoda</taxon>
        <taxon>Insecta</taxon>
        <taxon>Pterygota</taxon>
        <taxon>Neoptera</taxon>
        <taxon>Paraneoptera</taxon>
        <taxon>Hemiptera</taxon>
        <taxon>Sternorrhyncha</taxon>
        <taxon>Aphidomorpha</taxon>
        <taxon>Aphidoidea</taxon>
        <taxon>Aphididae</taxon>
        <taxon>Macrosiphini</taxon>
        <taxon>Acyrthosiphon</taxon>
    </lineage>
</organism>
<evidence type="ECO:0000256" key="1">
    <source>
        <dbReference type="ARBA" id="ARBA00006082"/>
    </source>
</evidence>
<dbReference type="PANTHER" id="PTHR10073:SF54">
    <property type="entry name" value="PMS1 PROTEIN HOMOLOG 1"/>
    <property type="match status" value="1"/>
</dbReference>
<evidence type="ECO:0000256" key="2">
    <source>
        <dbReference type="ARBA" id="ARBA00022763"/>
    </source>
</evidence>
<dbReference type="SMART" id="SM01340">
    <property type="entry name" value="DNA_mis_repair"/>
    <property type="match status" value="1"/>
</dbReference>
<keyword evidence="5" id="KW-1133">Transmembrane helix</keyword>
<feature type="DNA-binding region" description="HMG box" evidence="3">
    <location>
        <begin position="704"/>
        <end position="772"/>
    </location>
</feature>
<evidence type="ECO:0000313" key="7">
    <source>
        <dbReference type="EnsemblMetazoa" id="XP_008182281.2"/>
    </source>
</evidence>
<dbReference type="GO" id="GO:0006298">
    <property type="term" value="P:mismatch repair"/>
    <property type="evidence" value="ECO:0007669"/>
    <property type="project" value="InterPro"/>
</dbReference>
<dbReference type="AlphaFoldDB" id="A0A8R2F8A3"/>
<dbReference type="CDD" id="cd00782">
    <property type="entry name" value="MutL_Trans"/>
    <property type="match status" value="1"/>
</dbReference>
<dbReference type="InterPro" id="IPR009071">
    <property type="entry name" value="HMG_box_dom"/>
</dbReference>
<sequence>MIIDKLLRFFVNSNYLIVITILHLKYIQYIIVVVVKTCTKYLPNSVLTYRLFKCNFETESRQSIITYAKGKVMSMKQLPSETIKLISSTQVITSASSVVKELMENSIDANATIIDIRLDNYGLDKIEIRDNGVGISHNDVYVMCLRNYTSKISEISDLGKLTYYGFRGEALSSICAVADVTVITKSDFDEYAKSFTMDSNGRVKDSTICHHQKGTVIKIVNLFKKLPVRKQIYSSKKHCVNDLRRVENIVKSLAAIQQNVRVSLVHNKSVLWQMTSAIDLTVTFGQIWSSSMTKYVKHLTFTSEEVNIDTVLPVQNINVQNCFFTTNVADAIYLYVNKRPVRDNKIEKLIVGEFNNYFGHYLPPGKYLPCLISITIPPETIDINLEPDKSRILFHNQDMILLNLKNCITKYYYNDKVENDQSNINEALVHPNNKRKIPCDSEEFQIKKSPILMSPANDSFIPNAESTKIINNESFNSVSNNDEHTQIVKELSLEDIDFEEPFISKKNKSDNKCLENDNVESTDDISEYRKKLLNIGSTSSIQSDDTNVKNFNTEDISISQWSKGDVVLNGKPLESGVVLKSDLLLETLDKNNMPKMNTETEIPHSQIVPHKDENIIMKNYNPVHINDESSENISVNSSNSSVKQLKLEQLFRTVSVPDEQVPGLNHLVNRPQSWVPQPRSKRPTRDIPEEDLSDTIRSVSSQMGNKEMSGFTLFAREMRIKIIQENPGIEFTKVSKELARLWGGLSEDEKLRYKKLSNEQKKVIISKTNDVLLPKKSFQSISKNLERHSTQINVELSEIKRNILKKPTMISSEFMLIGQIEDNIWLCCVRNEIQVLNICRLQEAVIFFQKLADSEIPLKMLDQSIITSKKYLGEKNYRFLMDLDTSYEPSADKYTITDKRIVKNGFNIVIVFNDDSENPDINITDVALHISTYGVEELKQLLELMQLEKENNLHCCRPLKVVNYLRSETVRHCKTTGLPKTKDEINNLLEYWFQNEKFFSHNTCIHYKKVFSSIHCINEKSRT</sequence>
<dbReference type="PROSITE" id="PS50118">
    <property type="entry name" value="HMG_BOX_2"/>
    <property type="match status" value="1"/>
</dbReference>
<dbReference type="EnsemblMetazoa" id="XM_008184059.3">
    <property type="protein sequence ID" value="XP_008182281.2"/>
    <property type="gene ID" value="LOC103309202"/>
</dbReference>
<dbReference type="SUPFAM" id="SSF55874">
    <property type="entry name" value="ATPase domain of HSP90 chaperone/DNA topoisomerase II/histidine kinase"/>
    <property type="match status" value="1"/>
</dbReference>
<dbReference type="InterPro" id="IPR013507">
    <property type="entry name" value="DNA_mismatch_S5_2-like"/>
</dbReference>
<evidence type="ECO:0000256" key="3">
    <source>
        <dbReference type="PROSITE-ProRule" id="PRU00267"/>
    </source>
</evidence>